<protein>
    <recommendedName>
        <fullName evidence="1">Erythromycin biosynthesis protein CIII-like C-terminal domain-containing protein</fullName>
    </recommendedName>
</protein>
<dbReference type="InterPro" id="IPR010610">
    <property type="entry name" value="EryCIII-like_C"/>
</dbReference>
<dbReference type="EMBL" id="JAUTXT010000075">
    <property type="protein sequence ID" value="KAK3669671.1"/>
    <property type="molecule type" value="Genomic_DNA"/>
</dbReference>
<dbReference type="PANTHER" id="PTHR48050:SF13">
    <property type="entry name" value="STEROL 3-BETA-GLUCOSYLTRANSFERASE UGT80A2"/>
    <property type="match status" value="1"/>
</dbReference>
<dbReference type="Pfam" id="PF06722">
    <property type="entry name" value="EryCIII-like_C"/>
    <property type="match status" value="1"/>
</dbReference>
<comment type="caution">
    <text evidence="2">The sequence shown here is derived from an EMBL/GenBank/DDBJ whole genome shotgun (WGS) entry which is preliminary data.</text>
</comment>
<feature type="domain" description="Erythromycin biosynthesis protein CIII-like C-terminal" evidence="1">
    <location>
        <begin position="313"/>
        <end position="429"/>
    </location>
</feature>
<sequence>MGSISSPTIDPDVHLVISACPGYGHIRPLRSMAQSLSSVGVPMTFITASHFANSLTHIDGLEFVPLSGKANYTMDRLNDYFLDRANQPKGPFQFLWDLEHIFFGCLPEQHAALQSVITRPELARKKIILISDVSFTGPMPMMLESPGTRRVPLIGVSFFPIAVQSKDTAPFGMGLPSQGEAKNMELNAQATAMLTPVRNVLDRVLEPFNCQKPLPHPNPVDCWFLTPDLLLQLCIPAMETPRSDLRPNVRFIGTFLGANSSRPPPDWFDDFVINSHSNHPLVIVSSGSLPGTDAADLILPTITACSTLPVRLIVCAVSVQKPASFDLPENCRWAEWIPFELLLPHVNLVVNNGGYSAISQAFAEGIPMVVAGVTEDKAEATARAAATGAAVNLATQTPGAEQIREAVEKVLGERRYKERAMELKEDFARCDAVGSMVQAINEMAEKFYGGGSD</sequence>
<proteinExistence type="predicted"/>
<organism evidence="2 3">
    <name type="scientific">Recurvomyces mirabilis</name>
    <dbReference type="NCBI Taxonomy" id="574656"/>
    <lineage>
        <taxon>Eukaryota</taxon>
        <taxon>Fungi</taxon>
        <taxon>Dikarya</taxon>
        <taxon>Ascomycota</taxon>
        <taxon>Pezizomycotina</taxon>
        <taxon>Dothideomycetes</taxon>
        <taxon>Dothideomycetidae</taxon>
        <taxon>Mycosphaerellales</taxon>
        <taxon>Teratosphaeriaceae</taxon>
        <taxon>Recurvomyces</taxon>
    </lineage>
</organism>
<reference evidence="2" key="1">
    <citation type="submission" date="2023-07" db="EMBL/GenBank/DDBJ databases">
        <title>Black Yeasts Isolated from many extreme environments.</title>
        <authorList>
            <person name="Coleine C."/>
            <person name="Stajich J.E."/>
            <person name="Selbmann L."/>
        </authorList>
    </citation>
    <scope>NUCLEOTIDE SEQUENCE</scope>
    <source>
        <strain evidence="2">CCFEE 5485</strain>
    </source>
</reference>
<name>A0AAE0TPQ8_9PEZI</name>
<keyword evidence="3" id="KW-1185">Reference proteome</keyword>
<dbReference type="GO" id="GO:0016757">
    <property type="term" value="F:glycosyltransferase activity"/>
    <property type="evidence" value="ECO:0007669"/>
    <property type="project" value="UniProtKB-ARBA"/>
</dbReference>
<dbReference type="InterPro" id="IPR050426">
    <property type="entry name" value="Glycosyltransferase_28"/>
</dbReference>
<evidence type="ECO:0000313" key="3">
    <source>
        <dbReference type="Proteomes" id="UP001274830"/>
    </source>
</evidence>
<dbReference type="Gene3D" id="3.40.50.2000">
    <property type="entry name" value="Glycogen Phosphorylase B"/>
    <property type="match status" value="2"/>
</dbReference>
<dbReference type="PANTHER" id="PTHR48050">
    <property type="entry name" value="STEROL 3-BETA-GLUCOSYLTRANSFERASE"/>
    <property type="match status" value="1"/>
</dbReference>
<dbReference type="SUPFAM" id="SSF53756">
    <property type="entry name" value="UDP-Glycosyltransferase/glycogen phosphorylase"/>
    <property type="match status" value="1"/>
</dbReference>
<evidence type="ECO:0000313" key="2">
    <source>
        <dbReference type="EMBL" id="KAK3669671.1"/>
    </source>
</evidence>
<gene>
    <name evidence="2" type="ORF">LTR78_010423</name>
</gene>
<dbReference type="AlphaFoldDB" id="A0AAE0TPQ8"/>
<accession>A0AAE0TPQ8</accession>
<dbReference type="Proteomes" id="UP001274830">
    <property type="component" value="Unassembled WGS sequence"/>
</dbReference>
<evidence type="ECO:0000259" key="1">
    <source>
        <dbReference type="Pfam" id="PF06722"/>
    </source>
</evidence>